<dbReference type="GO" id="GO:0042450">
    <property type="term" value="P:L-arginine biosynthetic process via ornithine"/>
    <property type="evidence" value="ECO:0007669"/>
    <property type="project" value="UniProtKB-UniRule"/>
</dbReference>
<evidence type="ECO:0000313" key="9">
    <source>
        <dbReference type="EMBL" id="VEN74233.1"/>
    </source>
</evidence>
<proteinExistence type="inferred from homology"/>
<dbReference type="PANTHER" id="PTHR45753">
    <property type="entry name" value="ORNITHINE CARBAMOYLTRANSFERASE, MITOCHONDRIAL"/>
    <property type="match status" value="1"/>
</dbReference>
<dbReference type="GO" id="GO:0016597">
    <property type="term" value="F:amino acid binding"/>
    <property type="evidence" value="ECO:0007669"/>
    <property type="project" value="InterPro"/>
</dbReference>
<dbReference type="PANTHER" id="PTHR45753:SF3">
    <property type="entry name" value="ORNITHINE TRANSCARBAMYLASE, MITOCHONDRIAL"/>
    <property type="match status" value="1"/>
</dbReference>
<feature type="binding site" evidence="6">
    <location>
        <begin position="52"/>
        <end position="55"/>
    </location>
    <ligand>
        <name>carbamoyl phosphate</name>
        <dbReference type="ChEBI" id="CHEBI:58228"/>
    </ligand>
</feature>
<keyword evidence="6" id="KW-0963">Cytoplasm</keyword>
<dbReference type="EMBL" id="CAACVI010000023">
    <property type="protein sequence ID" value="VEN74233.1"/>
    <property type="molecule type" value="Genomic_DNA"/>
</dbReference>
<comment type="subcellular location">
    <subcellularLocation>
        <location evidence="6">Cytoplasm</location>
    </subcellularLocation>
</comment>
<evidence type="ECO:0000256" key="1">
    <source>
        <dbReference type="ARBA" id="ARBA00004975"/>
    </source>
</evidence>
<dbReference type="HAMAP" id="MF_01109">
    <property type="entry name" value="OTCase"/>
    <property type="match status" value="1"/>
</dbReference>
<accession>A0A484HID5</accession>
<dbReference type="InterPro" id="IPR024904">
    <property type="entry name" value="OTCase_ArgI"/>
</dbReference>
<dbReference type="InterPro" id="IPR002292">
    <property type="entry name" value="Orn/put_carbamltrans"/>
</dbReference>
<feature type="binding site" evidence="6">
    <location>
        <begin position="130"/>
        <end position="133"/>
    </location>
    <ligand>
        <name>carbamoyl phosphate</name>
        <dbReference type="ChEBI" id="CHEBI:58228"/>
    </ligand>
</feature>
<dbReference type="FunFam" id="3.40.50.1370:FF:000008">
    <property type="entry name" value="Ornithine carbamoyltransferase"/>
    <property type="match status" value="1"/>
</dbReference>
<dbReference type="PROSITE" id="PS00097">
    <property type="entry name" value="CARBAMOYLTRANSFERASE"/>
    <property type="match status" value="1"/>
</dbReference>
<dbReference type="GO" id="GO:0004585">
    <property type="term" value="F:ornithine carbamoyltransferase activity"/>
    <property type="evidence" value="ECO:0007669"/>
    <property type="project" value="UniProtKB-UniRule"/>
</dbReference>
<dbReference type="AlphaFoldDB" id="A0A484HID5"/>
<reference evidence="9" key="1">
    <citation type="submission" date="2019-01" db="EMBL/GenBank/DDBJ databases">
        <authorList>
            <consortium name="Genoscope - CEA"/>
            <person name="William W."/>
        </authorList>
    </citation>
    <scope>NUCLEOTIDE SEQUENCE</scope>
    <source>
        <strain evidence="9">CR-1</strain>
    </source>
</reference>
<dbReference type="NCBIfam" id="NF001986">
    <property type="entry name" value="PRK00779.1"/>
    <property type="match status" value="1"/>
</dbReference>
<dbReference type="Pfam" id="PF00185">
    <property type="entry name" value="OTCace"/>
    <property type="match status" value="1"/>
</dbReference>
<dbReference type="InterPro" id="IPR006132">
    <property type="entry name" value="Asp/Orn_carbamoyltranf_P-bd"/>
</dbReference>
<evidence type="ECO:0000256" key="3">
    <source>
        <dbReference type="ARBA" id="ARBA00013007"/>
    </source>
</evidence>
<evidence type="ECO:0000256" key="6">
    <source>
        <dbReference type="HAMAP-Rule" id="MF_01109"/>
    </source>
</evidence>
<organism evidence="9">
    <name type="scientific">uncultured Desulfobacteraceae bacterium</name>
    <dbReference type="NCBI Taxonomy" id="218296"/>
    <lineage>
        <taxon>Bacteria</taxon>
        <taxon>Pseudomonadati</taxon>
        <taxon>Thermodesulfobacteriota</taxon>
        <taxon>Desulfobacteria</taxon>
        <taxon>Desulfobacterales</taxon>
        <taxon>Desulfobacteraceae</taxon>
        <taxon>environmental samples</taxon>
    </lineage>
</organism>
<dbReference type="InterPro" id="IPR006131">
    <property type="entry name" value="Asp_carbamoyltransf_Asp/Orn-bd"/>
</dbReference>
<feature type="binding site" evidence="6">
    <location>
        <begin position="226"/>
        <end position="227"/>
    </location>
    <ligand>
        <name>L-ornithine</name>
        <dbReference type="ChEBI" id="CHEBI:46911"/>
    </ligand>
</feature>
<feature type="binding site" evidence="6">
    <location>
        <position position="103"/>
    </location>
    <ligand>
        <name>carbamoyl phosphate</name>
        <dbReference type="ChEBI" id="CHEBI:58228"/>
    </ligand>
</feature>
<feature type="binding site" evidence="6">
    <location>
        <begin position="264"/>
        <end position="265"/>
    </location>
    <ligand>
        <name>carbamoyl phosphate</name>
        <dbReference type="ChEBI" id="CHEBI:58228"/>
    </ligand>
</feature>
<feature type="binding site" evidence="6">
    <location>
        <position position="79"/>
    </location>
    <ligand>
        <name>carbamoyl phosphate</name>
        <dbReference type="ChEBI" id="CHEBI:58228"/>
    </ligand>
</feature>
<keyword evidence="4 6" id="KW-0808">Transferase</keyword>
<dbReference type="GO" id="GO:0005737">
    <property type="term" value="C:cytoplasm"/>
    <property type="evidence" value="ECO:0007669"/>
    <property type="project" value="UniProtKB-SubCell"/>
</dbReference>
<dbReference type="Gene3D" id="3.40.50.1370">
    <property type="entry name" value="Aspartate/ornithine carbamoyltransferase"/>
    <property type="match status" value="2"/>
</dbReference>
<evidence type="ECO:0000256" key="5">
    <source>
        <dbReference type="ARBA" id="ARBA00048772"/>
    </source>
</evidence>
<evidence type="ECO:0000256" key="2">
    <source>
        <dbReference type="ARBA" id="ARBA00007805"/>
    </source>
</evidence>
<dbReference type="EC" id="2.1.3.3" evidence="3 6"/>
<dbReference type="PRINTS" id="PR00102">
    <property type="entry name" value="OTCASE"/>
</dbReference>
<evidence type="ECO:0000256" key="4">
    <source>
        <dbReference type="ARBA" id="ARBA00022679"/>
    </source>
</evidence>
<feature type="domain" description="Aspartate/ornithine carbamoyltransferase Asp/Orn-binding" evidence="7">
    <location>
        <begin position="150"/>
        <end position="302"/>
    </location>
</feature>
<feature type="binding site" evidence="6">
    <location>
        <position position="292"/>
    </location>
    <ligand>
        <name>carbamoyl phosphate</name>
        <dbReference type="ChEBI" id="CHEBI:58228"/>
    </ligand>
</feature>
<name>A0A484HID5_9BACT</name>
<feature type="binding site" evidence="6">
    <location>
        <position position="161"/>
    </location>
    <ligand>
        <name>L-ornithine</name>
        <dbReference type="ChEBI" id="CHEBI:46911"/>
    </ligand>
</feature>
<comment type="pathway">
    <text evidence="1">Amino-acid biosynthesis; L-arginine biosynthesis; L-arginine from L-ornithine and carbamoyl phosphate: step 1/3.</text>
</comment>
<feature type="binding site" evidence="6">
    <location>
        <position position="222"/>
    </location>
    <ligand>
        <name>L-ornithine</name>
        <dbReference type="ChEBI" id="CHEBI:46911"/>
    </ligand>
</feature>
<gene>
    <name evidence="9" type="primary">argF</name>
    <name evidence="9" type="ORF">EPICR_30168</name>
</gene>
<comment type="catalytic activity">
    <reaction evidence="5 6">
        <text>carbamoyl phosphate + L-ornithine = L-citrulline + phosphate + H(+)</text>
        <dbReference type="Rhea" id="RHEA:19513"/>
        <dbReference type="ChEBI" id="CHEBI:15378"/>
        <dbReference type="ChEBI" id="CHEBI:43474"/>
        <dbReference type="ChEBI" id="CHEBI:46911"/>
        <dbReference type="ChEBI" id="CHEBI:57743"/>
        <dbReference type="ChEBI" id="CHEBI:58228"/>
        <dbReference type="EC" id="2.1.3.3"/>
    </reaction>
</comment>
<dbReference type="PRINTS" id="PR00100">
    <property type="entry name" value="AOTCASE"/>
</dbReference>
<evidence type="ECO:0000259" key="8">
    <source>
        <dbReference type="Pfam" id="PF02729"/>
    </source>
</evidence>
<dbReference type="InterPro" id="IPR006130">
    <property type="entry name" value="Asp/Orn_carbamoylTrfase"/>
</dbReference>
<dbReference type="InterPro" id="IPR036901">
    <property type="entry name" value="Asp/Orn_carbamoylTrfase_sf"/>
</dbReference>
<evidence type="ECO:0000259" key="7">
    <source>
        <dbReference type="Pfam" id="PF00185"/>
    </source>
</evidence>
<comment type="similarity">
    <text evidence="2 6">Belongs to the aspartate/ornithine carbamoyltransferase superfamily. OTCase family.</text>
</comment>
<dbReference type="SUPFAM" id="SSF53671">
    <property type="entry name" value="Aspartate/ornithine carbamoyltransferase"/>
    <property type="match status" value="1"/>
</dbReference>
<dbReference type="GO" id="GO:0019240">
    <property type="term" value="P:citrulline biosynthetic process"/>
    <property type="evidence" value="ECO:0007669"/>
    <property type="project" value="TreeGrafter"/>
</dbReference>
<feature type="domain" description="Aspartate/ornithine carbamoyltransferase carbamoyl-P binding" evidence="8">
    <location>
        <begin position="3"/>
        <end position="143"/>
    </location>
</feature>
<dbReference type="NCBIfam" id="TIGR00658">
    <property type="entry name" value="orni_carb_tr"/>
    <property type="match status" value="1"/>
</dbReference>
<sequence>MKKDILTLLDLEKDDFDALLKRAFELKDRQKKGIVEKSLSGKVLGLVFEKPSTRTRVSFEAAMARMGGSSIFIAAKDSQMSRDESVKDTARALSGFLDVLAVRVYEHRTAEDFARWAHAPVINALTDLCHPCQVLSDLMTVAEYRGGYEDVKIVWLGDANNVAHSWINAASALDLRLTLACPREFLPDEKTLENARNKNGRRIEVVSDPLEAVQGADVIYTDVWTSMGQDRDEAKIQTLKPFQANRRLMEAAGADGREVLIMHCLPAHREEEITDDVMEGPGSVIWTQSENKMHMHMAVLETLI</sequence>
<protein>
    <recommendedName>
        <fullName evidence="3 6">Ornithine carbamoyltransferase</fullName>
        <shortName evidence="6">OTCase</shortName>
        <ecNumber evidence="3 6">2.1.3.3</ecNumber>
    </recommendedName>
</protein>
<dbReference type="Pfam" id="PF02729">
    <property type="entry name" value="OTCace_N"/>
    <property type="match status" value="1"/>
</dbReference>